<protein>
    <submittedName>
        <fullName evidence="1">Uncharacterized protein</fullName>
    </submittedName>
</protein>
<evidence type="ECO:0000313" key="2">
    <source>
        <dbReference type="Proteomes" id="UP001239111"/>
    </source>
</evidence>
<dbReference type="EMBL" id="CM056743">
    <property type="protein sequence ID" value="KAJ8673667.1"/>
    <property type="molecule type" value="Genomic_DNA"/>
</dbReference>
<organism evidence="1 2">
    <name type="scientific">Eretmocerus hayati</name>
    <dbReference type="NCBI Taxonomy" id="131215"/>
    <lineage>
        <taxon>Eukaryota</taxon>
        <taxon>Metazoa</taxon>
        <taxon>Ecdysozoa</taxon>
        <taxon>Arthropoda</taxon>
        <taxon>Hexapoda</taxon>
        <taxon>Insecta</taxon>
        <taxon>Pterygota</taxon>
        <taxon>Neoptera</taxon>
        <taxon>Endopterygota</taxon>
        <taxon>Hymenoptera</taxon>
        <taxon>Apocrita</taxon>
        <taxon>Proctotrupomorpha</taxon>
        <taxon>Chalcidoidea</taxon>
        <taxon>Aphelinidae</taxon>
        <taxon>Aphelininae</taxon>
        <taxon>Eretmocerus</taxon>
    </lineage>
</organism>
<comment type="caution">
    <text evidence="1">The sequence shown here is derived from an EMBL/GenBank/DDBJ whole genome shotgun (WGS) entry which is preliminary data.</text>
</comment>
<dbReference type="Proteomes" id="UP001239111">
    <property type="component" value="Chromosome 3"/>
</dbReference>
<gene>
    <name evidence="1" type="ORF">QAD02_004929</name>
</gene>
<accession>A0ACC2NRG4</accession>
<name>A0ACC2NRG4_9HYME</name>
<proteinExistence type="predicted"/>
<sequence length="239" mass="25857">MPSPYKQLNETSGVNICPRSAERSEYNKCLLKLLDDLKPHFSKGVPSMKLPALDPLSLPSLTIDRNLESLKIKANMSNINVVGGSNFRISDLNADPNGLTVTLKLLIPFVNVKGNYDVQGRLLLLPLAGVGSFKGNFTNTQVLINARGKEVTDKDGVKRVEVDKLQTKIRVGDGNIRLKSAPNHKATADAAANFFNANPRLVLDIATPIIEDTAVTVSKALAGRALSSFTKDELVPLNV</sequence>
<keyword evidence="2" id="KW-1185">Reference proteome</keyword>
<reference evidence="1" key="1">
    <citation type="submission" date="2023-04" db="EMBL/GenBank/DDBJ databases">
        <title>A chromosome-level genome assembly of the parasitoid wasp Eretmocerus hayati.</title>
        <authorList>
            <person name="Zhong Y."/>
            <person name="Liu S."/>
            <person name="Liu Y."/>
        </authorList>
    </citation>
    <scope>NUCLEOTIDE SEQUENCE</scope>
    <source>
        <strain evidence="1">ZJU_SS_LIU_2023</strain>
    </source>
</reference>
<evidence type="ECO:0000313" key="1">
    <source>
        <dbReference type="EMBL" id="KAJ8673667.1"/>
    </source>
</evidence>